<evidence type="ECO:0000313" key="1">
    <source>
        <dbReference type="EMBL" id="MDW5595292.1"/>
    </source>
</evidence>
<name>A0ABU4HPQ9_9ACTN</name>
<dbReference type="Proteomes" id="UP001284601">
    <property type="component" value="Unassembled WGS sequence"/>
</dbReference>
<dbReference type="EMBL" id="JAWSTH010000030">
    <property type="protein sequence ID" value="MDW5595292.1"/>
    <property type="molecule type" value="Genomic_DNA"/>
</dbReference>
<evidence type="ECO:0008006" key="3">
    <source>
        <dbReference type="Google" id="ProtNLM"/>
    </source>
</evidence>
<dbReference type="InterPro" id="IPR043733">
    <property type="entry name" value="DUF5677"/>
</dbReference>
<dbReference type="RefSeq" id="WP_318597630.1">
    <property type="nucleotide sequence ID" value="NZ_JAWSTH010000030.1"/>
</dbReference>
<sequence>MNVGADSTNAVPAAVSLEAIGRLLELGRSIGHVVAEPDWPQWRTASAGLLMRVLTLGETIVHVSELRRVADLSILVRCLYDHAVMLAWISAPRDDSRFTVWNRESLRIVRAWGNEMKAMEAGDITPEGREWLEEQLSGPGMPKTRELARQADRDWNGRLGLSGLNTLTASYTTVFRAGSFFAHPTAAGLYENRRPAGDHVVLMIEPEGDISPTIGCVFTFLAVALGVASHTIGRPDLYAIKRIVTECADAAAAARRT</sequence>
<keyword evidence="2" id="KW-1185">Reference proteome</keyword>
<proteinExistence type="predicted"/>
<gene>
    <name evidence="1" type="ORF">R7226_13160</name>
</gene>
<accession>A0ABU4HPQ9</accession>
<reference evidence="2" key="1">
    <citation type="submission" date="2023-07" db="EMBL/GenBank/DDBJ databases">
        <title>Conexibacter stalactiti sp. nov., isolated from stalactites in a lava cave and emended description of the genus Conexibacter.</title>
        <authorList>
            <person name="Lee S.D."/>
        </authorList>
    </citation>
    <scope>NUCLEOTIDE SEQUENCE [LARGE SCALE GENOMIC DNA]</scope>
    <source>
        <strain evidence="2">KCTC 39840</strain>
    </source>
</reference>
<dbReference type="Pfam" id="PF18928">
    <property type="entry name" value="DUF5677"/>
    <property type="match status" value="1"/>
</dbReference>
<organism evidence="1 2">
    <name type="scientific">Conexibacter stalactiti</name>
    <dbReference type="NCBI Taxonomy" id="1940611"/>
    <lineage>
        <taxon>Bacteria</taxon>
        <taxon>Bacillati</taxon>
        <taxon>Actinomycetota</taxon>
        <taxon>Thermoleophilia</taxon>
        <taxon>Solirubrobacterales</taxon>
        <taxon>Conexibacteraceae</taxon>
        <taxon>Conexibacter</taxon>
    </lineage>
</organism>
<comment type="caution">
    <text evidence="1">The sequence shown here is derived from an EMBL/GenBank/DDBJ whole genome shotgun (WGS) entry which is preliminary data.</text>
</comment>
<evidence type="ECO:0000313" key="2">
    <source>
        <dbReference type="Proteomes" id="UP001284601"/>
    </source>
</evidence>
<protein>
    <recommendedName>
        <fullName evidence="3">Mycothiol-dependent maleylpyruvate isomerase metal-binding domain-containing protein</fullName>
    </recommendedName>
</protein>